<feature type="domain" description="C2" evidence="11">
    <location>
        <begin position="1208"/>
        <end position="1334"/>
    </location>
</feature>
<dbReference type="PANTHER" id="PTHR12546">
    <property type="entry name" value="FER-1-LIKE"/>
    <property type="match status" value="1"/>
</dbReference>
<dbReference type="SMART" id="SM00239">
    <property type="entry name" value="C2"/>
    <property type="match status" value="5"/>
</dbReference>
<evidence type="ECO:0000256" key="8">
    <source>
        <dbReference type="PROSITE-ProRule" id="PRU00703"/>
    </source>
</evidence>
<keyword evidence="7 10" id="KW-0472">Membrane</keyword>
<feature type="region of interest" description="Disordered" evidence="9">
    <location>
        <begin position="451"/>
        <end position="473"/>
    </location>
</feature>
<dbReference type="Gene3D" id="3.10.580.10">
    <property type="entry name" value="CBS-domain"/>
    <property type="match status" value="2"/>
</dbReference>
<keyword evidence="2 10" id="KW-0812">Transmembrane</keyword>
<evidence type="ECO:0000256" key="9">
    <source>
        <dbReference type="SAM" id="MobiDB-lite"/>
    </source>
</evidence>
<feature type="compositionally biased region" description="Basic residues" evidence="9">
    <location>
        <begin position="1517"/>
        <end position="1527"/>
    </location>
</feature>
<feature type="region of interest" description="Disordered" evidence="9">
    <location>
        <begin position="31"/>
        <end position="50"/>
    </location>
</feature>
<feature type="compositionally biased region" description="Polar residues" evidence="9">
    <location>
        <begin position="929"/>
        <end position="946"/>
    </location>
</feature>
<reference evidence="13 14" key="1">
    <citation type="submission" date="2019-06" db="EMBL/GenBank/DDBJ databases">
        <title>Draft genomes of female and male turbot (Scophthalmus maximus).</title>
        <authorList>
            <person name="Xu H."/>
            <person name="Xu X.-W."/>
            <person name="Shao C."/>
            <person name="Chen S."/>
        </authorList>
    </citation>
    <scope>NUCLEOTIDE SEQUENCE [LARGE SCALE GENOMIC DNA]</scope>
    <source>
        <strain evidence="13">Ysfricsl-2016a</strain>
        <tissue evidence="13">Blood</tissue>
    </source>
</reference>
<feature type="region of interest" description="Disordered" evidence="9">
    <location>
        <begin position="2095"/>
        <end position="2114"/>
    </location>
</feature>
<evidence type="ECO:0000313" key="14">
    <source>
        <dbReference type="Proteomes" id="UP000438429"/>
    </source>
</evidence>
<feature type="domain" description="C2" evidence="11">
    <location>
        <begin position="484"/>
        <end position="603"/>
    </location>
</feature>
<feature type="compositionally biased region" description="Basic and acidic residues" evidence="9">
    <location>
        <begin position="2095"/>
        <end position="2110"/>
    </location>
</feature>
<dbReference type="PROSITE" id="PS50004">
    <property type="entry name" value="C2"/>
    <property type="match status" value="5"/>
</dbReference>
<feature type="compositionally biased region" description="Gly residues" evidence="9">
    <location>
        <begin position="855"/>
        <end position="869"/>
    </location>
</feature>
<evidence type="ECO:0000256" key="2">
    <source>
        <dbReference type="ARBA" id="ARBA00022692"/>
    </source>
</evidence>
<protein>
    <recommendedName>
        <fullName evidence="15">Fer-1-like protein 6</fullName>
    </recommendedName>
</protein>
<dbReference type="InterPro" id="IPR000644">
    <property type="entry name" value="CBS_dom"/>
</dbReference>
<dbReference type="CDD" id="cd04037">
    <property type="entry name" value="C2E_Ferlin"/>
    <property type="match status" value="1"/>
</dbReference>
<dbReference type="SUPFAM" id="SSF49562">
    <property type="entry name" value="C2 domain (Calcium/lipid-binding domain, CaLB)"/>
    <property type="match status" value="6"/>
</dbReference>
<feature type="region of interest" description="Disordered" evidence="9">
    <location>
        <begin position="1436"/>
        <end position="1478"/>
    </location>
</feature>
<dbReference type="CDD" id="cd04011">
    <property type="entry name" value="C2B_Ferlin"/>
    <property type="match status" value="1"/>
</dbReference>
<comment type="caution">
    <text evidence="13">The sequence shown here is derived from an EMBL/GenBank/DDBJ whole genome shotgun (WGS) entry which is preliminary data.</text>
</comment>
<feature type="region of interest" description="Disordered" evidence="9">
    <location>
        <begin position="929"/>
        <end position="977"/>
    </location>
</feature>
<feature type="region of interest" description="Disordered" evidence="9">
    <location>
        <begin position="827"/>
        <end position="873"/>
    </location>
</feature>
<feature type="compositionally biased region" description="Low complexity" evidence="9">
    <location>
        <begin position="957"/>
        <end position="977"/>
    </location>
</feature>
<dbReference type="InterPro" id="IPR037720">
    <property type="entry name" value="C2B_Ferlin"/>
</dbReference>
<dbReference type="Proteomes" id="UP000438429">
    <property type="component" value="Unassembled WGS sequence"/>
</dbReference>
<dbReference type="Gene3D" id="2.60.40.150">
    <property type="entry name" value="C2 domain"/>
    <property type="match status" value="5"/>
</dbReference>
<dbReference type="CDD" id="cd04017">
    <property type="entry name" value="C2D_Ferlin"/>
    <property type="match status" value="1"/>
</dbReference>
<feature type="domain" description="CBS" evidence="12">
    <location>
        <begin position="257"/>
        <end position="315"/>
    </location>
</feature>
<dbReference type="FunFam" id="2.60.40.150:FF:000138">
    <property type="entry name" value="Fer-1-like family member 6"/>
    <property type="match status" value="1"/>
</dbReference>
<dbReference type="SMART" id="SM01202">
    <property type="entry name" value="FerI"/>
    <property type="match status" value="1"/>
</dbReference>
<dbReference type="CDD" id="cd08374">
    <property type="entry name" value="C2F_Ferlin"/>
    <property type="match status" value="1"/>
</dbReference>
<evidence type="ECO:0000256" key="3">
    <source>
        <dbReference type="ARBA" id="ARBA00022723"/>
    </source>
</evidence>
<name>A0A6A4S3Q6_SCOMX</name>
<dbReference type="GO" id="GO:0007009">
    <property type="term" value="P:plasma membrane organization"/>
    <property type="evidence" value="ECO:0007669"/>
    <property type="project" value="TreeGrafter"/>
</dbReference>
<dbReference type="CDD" id="cd04018">
    <property type="entry name" value="C2C_Ferlin"/>
    <property type="match status" value="1"/>
</dbReference>
<dbReference type="InterPro" id="IPR035892">
    <property type="entry name" value="C2_domain_sf"/>
</dbReference>
<feature type="compositionally biased region" description="Basic and acidic residues" evidence="9">
    <location>
        <begin position="835"/>
        <end position="853"/>
    </location>
</feature>
<evidence type="ECO:0000259" key="11">
    <source>
        <dbReference type="PROSITE" id="PS50004"/>
    </source>
</evidence>
<dbReference type="InterPro" id="IPR032362">
    <property type="entry name" value="Ferlin_C"/>
</dbReference>
<dbReference type="SMART" id="SM00116">
    <property type="entry name" value="CBS"/>
    <property type="match status" value="4"/>
</dbReference>
<sequence>MSVKSKFSREVLRLKLRIRFLPQVPLFEMDQEEDEEEDVSSLKSRESGLSSAYPRFPNRSLVGGCTHATHAVVPPAGADPDAFIYTNFMKSHCCYDAIPTSSKLVIFDTTLQVKKAFFALVANGVRAAPLWDNKLKCFVGMLTITDFINILHRYYKSPLVQIYELEEHKIETWRDLSLQSSGENTNHKFCRPLSLFEAIYSLLKNKIHRLPVIDPASGNVLHILTHKRILKFLHIFGSMIPKPRFLQKRINEVSIGTFKQIATVQESASVYDALTIFVERRVSALPVVNEQGKVVALYSRFDVINLAAQKNYNNLNMTMREAISSRACCVEGVLKCYPHETLETIIDRIARAEVHRLVLVDRHDVVRGIVSLSDLLQALVLTPADIYCMRVHPFETEEKQVLFCNTYLQPIGCKEVLIRKAKMIFGLKVKKKKKVNKDLVLANKGAVDSETEMPSKASAPLEEENADDQSGTSEVRTRIMANNKRSKLKTCVHDIEKKPQSFQIAINITEARQLVGENIDPSVVIEIGDEKKQTSVKEGTNAPFYNEYFVFDFFAHKDVFFDKVIKLTVMHSKMLRSFCVGSFKLDVWTVYKQPGHQFVNKWAMLTNPGDINTGVKGYVKCDISVSAKGDAMQPGPKASDADEQIDKNLLIPEGFPSERPWARFYVKVYRAEGLPRNNSSIMANVTKAFIGDNTALVDPYVVVSFFKQVGRTSTQKSTADPVWNEQIVFTEMFPPLCQRVKIQVWDAGSMSDVAIGTHYFDLRRISDDQDGDRGFLPTFGPAWINLYGSARNFSLGDDTAELNEGIGEGVSYRGRVYMELAVEILSGGGTGSESKLSRAKDAKAGKAGGKDGKTAAGGGAGGGATGGGAADDDKGKAVAAEVLPVESPPVLNANNMESYLLLGALFEATMIDRKIGDRPITFEFSVGNYGNTLETTGQPPASTSPTVPRRRKMLDVSDSGDAAGSSPLSSSPSSPLLPREYQDIALTSRSTTPPERPLIIEGNRHYMYLPLEKQKPCINVLSHWENRTYRLYNSNMLDNIAVLFEEGVAGVAELHKKSDPVAKDELNTVLKEFCMDARSFISAAEAKLKAELKSSNLTQLDKKRLTMCKQELPQHTVPDVFVWLLSNNKRVAYARVRARDVLFSCSPEARGVYCGKIITLFLKPPGKRVAGFSVQAKVDVHLWLGTCSDSGHMLDDLPAGFSPATGGADGGSPQTHLLCTEQHKFQLRCHMYQARGLIAGDTSGLSDPFARVTFLSHSQTTNIISQTLSPTWNHCLPMGILLVSGDLQYVQQEPPRVIIEVYDDDALGKAEYLGATVAVPEVRLSSEPYAPPTLRYSPLHCGSQPGGDLLAAFELLQVFIECAGKTLRSSVIQKYKSNPNFTTLVDAIELELPENENLLPPLSITVVDWRAFGRSTLVGNHIINNLKSFTYIPPPAGPAPAQTHKPAKVVHTPGPALTPEPQRAEAGHSQFAGETSSTVALTNQDLLITVEEEAPPPAPPTPKKEHRKKRDGSTKSTHGRSTKRRRRTIADESAESVIDWWSKYYASVEKEAKQDDSVFPKGFEKVGTHSDGDKKKKHKGKGTLGPNVSLPTKLATLKLYNKELEAEFGPFDDWVNTYELFRGKANEEEGVNEERFIGKFKGKFCLYKLPEDADDDWDEVPDTGEFSVSRGIPRNGPTQVLVRVYIASNLHPSDPDGKADPYIVVRLGKNEIKDRDNYIPKQLNPVFGRSFAMQATFPQDSLLSVLIYDYDLVGGDDLIGETRIDLENRFFSRHRATCGLPAEYSLDGYNTWRDCLPPSELLSKLCRENGVDGPHFRPGRITVADKVFTGKTLFMNEDQPEESYEHLSLKILHRWAEIPAVGCKLVPEHIETRTLFNKARPGMDQGQVQMWIDMFPMDLPHPGHPVDISPRKPKGYELRIIIWDTEDVILEDSNFLTGQQSSDIYVKGWLKGLEDDRQETDVHHNSLTGEGNFNWRFVFPFSYLPAEKVLVVSKRESIFSLDKTEQKLPAILILQVWDFETLSSDDFLGTVELDLHGFPRGAKTAKSCKADMLTDGTERISIFQQKRARGWWPFSKSGELTGKVEAEFHLVTAEESEKNPVGRARKEPEPLPKPNRPDTSFSWFVNPFKCFFHLIWRNYKKYIIIALVLLIIALFLALLFYTLPAAISQKIVNG</sequence>
<dbReference type="InterPro" id="IPR012968">
    <property type="entry name" value="FerIin_dom"/>
</dbReference>
<accession>A0A6A4S3Q6</accession>
<dbReference type="CDD" id="cd04618">
    <property type="entry name" value="CBS_euAMPK_gamma-like_repeat1"/>
    <property type="match status" value="1"/>
</dbReference>
<feature type="domain" description="C2" evidence="11">
    <location>
        <begin position="1898"/>
        <end position="2048"/>
    </location>
</feature>
<dbReference type="SUPFAM" id="SSF54631">
    <property type="entry name" value="CBS-domain pair"/>
    <property type="match status" value="2"/>
</dbReference>
<keyword evidence="8" id="KW-0129">CBS domain</keyword>
<feature type="compositionally biased region" description="Basic and acidic residues" evidence="9">
    <location>
        <begin position="1560"/>
        <end position="1574"/>
    </location>
</feature>
<dbReference type="InterPro" id="IPR037724">
    <property type="entry name" value="C2E_Ferlin"/>
</dbReference>
<feature type="domain" description="C2" evidence="11">
    <location>
        <begin position="641"/>
        <end position="775"/>
    </location>
</feature>
<dbReference type="SMART" id="SM01201">
    <property type="entry name" value="FerB"/>
    <property type="match status" value="1"/>
</dbReference>
<dbReference type="InterPro" id="IPR046342">
    <property type="entry name" value="CBS_dom_sf"/>
</dbReference>
<keyword evidence="3" id="KW-0479">Metal-binding</keyword>
<evidence type="ECO:0000259" key="12">
    <source>
        <dbReference type="PROSITE" id="PS51371"/>
    </source>
</evidence>
<feature type="domain" description="C2" evidence="11">
    <location>
        <begin position="1660"/>
        <end position="1779"/>
    </location>
</feature>
<evidence type="ECO:0000256" key="4">
    <source>
        <dbReference type="ARBA" id="ARBA00022737"/>
    </source>
</evidence>
<evidence type="ECO:0000256" key="5">
    <source>
        <dbReference type="ARBA" id="ARBA00022837"/>
    </source>
</evidence>
<evidence type="ECO:0000256" key="7">
    <source>
        <dbReference type="ARBA" id="ARBA00023136"/>
    </source>
</evidence>
<keyword evidence="4" id="KW-0677">Repeat</keyword>
<dbReference type="InterPro" id="IPR037725">
    <property type="entry name" value="C2F_Ferlin"/>
</dbReference>
<dbReference type="EMBL" id="VEVO01000019">
    <property type="protein sequence ID" value="KAF0026865.1"/>
    <property type="molecule type" value="Genomic_DNA"/>
</dbReference>
<dbReference type="GO" id="GO:0016020">
    <property type="term" value="C:membrane"/>
    <property type="evidence" value="ECO:0007669"/>
    <property type="project" value="UniProtKB-SubCell"/>
</dbReference>
<gene>
    <name evidence="13" type="ORF">F2P81_021602</name>
</gene>
<dbReference type="Pfam" id="PF00571">
    <property type="entry name" value="CBS"/>
    <property type="match status" value="3"/>
</dbReference>
<dbReference type="Pfam" id="PF22901">
    <property type="entry name" value="dsrm_Ferlin"/>
    <property type="match status" value="1"/>
</dbReference>
<evidence type="ECO:0008006" key="15">
    <source>
        <dbReference type="Google" id="ProtNLM"/>
    </source>
</evidence>
<keyword evidence="6 10" id="KW-1133">Transmembrane helix</keyword>
<dbReference type="FunFam" id="2.60.40.150:FF:000054">
    <property type="entry name" value="otoferlin isoform X2"/>
    <property type="match status" value="1"/>
</dbReference>
<dbReference type="InterPro" id="IPR037721">
    <property type="entry name" value="Ferlin"/>
</dbReference>
<dbReference type="GO" id="GO:0046872">
    <property type="term" value="F:metal ion binding"/>
    <property type="evidence" value="ECO:0007669"/>
    <property type="project" value="UniProtKB-KW"/>
</dbReference>
<dbReference type="FunFam" id="2.60.40.150:FF:000034">
    <property type="entry name" value="otoferlin isoform X2"/>
    <property type="match status" value="1"/>
</dbReference>
<feature type="region of interest" description="Disordered" evidence="9">
    <location>
        <begin position="1491"/>
        <end position="1530"/>
    </location>
</feature>
<dbReference type="CDD" id="cd04641">
    <property type="entry name" value="CBS_euAMPK_gamma-like_repeat2"/>
    <property type="match status" value="1"/>
</dbReference>
<proteinExistence type="predicted"/>
<dbReference type="InterPro" id="IPR000008">
    <property type="entry name" value="C2_dom"/>
</dbReference>
<evidence type="ECO:0000313" key="13">
    <source>
        <dbReference type="EMBL" id="KAF0026865.1"/>
    </source>
</evidence>
<evidence type="ECO:0000256" key="10">
    <source>
        <dbReference type="SAM" id="Phobius"/>
    </source>
</evidence>
<keyword evidence="5" id="KW-0106">Calcium</keyword>
<dbReference type="InterPro" id="IPR037723">
    <property type="entry name" value="C2D_Ferlin"/>
</dbReference>
<dbReference type="PANTHER" id="PTHR12546:SF37">
    <property type="entry name" value="FER-1-LIKE 6 (C. ELEGANS)"/>
    <property type="match status" value="1"/>
</dbReference>
<dbReference type="InterPro" id="IPR037722">
    <property type="entry name" value="C2C_Ferlin"/>
</dbReference>
<evidence type="ECO:0000256" key="6">
    <source>
        <dbReference type="ARBA" id="ARBA00022989"/>
    </source>
</evidence>
<dbReference type="PROSITE" id="PS51371">
    <property type="entry name" value="CBS"/>
    <property type="match status" value="2"/>
</dbReference>
<organism evidence="13 14">
    <name type="scientific">Scophthalmus maximus</name>
    <name type="common">Turbot</name>
    <name type="synonym">Psetta maxima</name>
    <dbReference type="NCBI Taxonomy" id="52904"/>
    <lineage>
        <taxon>Eukaryota</taxon>
        <taxon>Metazoa</taxon>
        <taxon>Chordata</taxon>
        <taxon>Craniata</taxon>
        <taxon>Vertebrata</taxon>
        <taxon>Euteleostomi</taxon>
        <taxon>Actinopterygii</taxon>
        <taxon>Neopterygii</taxon>
        <taxon>Teleostei</taxon>
        <taxon>Neoteleostei</taxon>
        <taxon>Acanthomorphata</taxon>
        <taxon>Carangaria</taxon>
        <taxon>Pleuronectiformes</taxon>
        <taxon>Pleuronectoidei</taxon>
        <taxon>Scophthalmidae</taxon>
        <taxon>Scophthalmus</taxon>
    </lineage>
</organism>
<dbReference type="InterPro" id="IPR012561">
    <property type="entry name" value="Ferlin_B-domain"/>
</dbReference>
<evidence type="ECO:0000256" key="1">
    <source>
        <dbReference type="ARBA" id="ARBA00004167"/>
    </source>
</evidence>
<feature type="domain" description="CBS" evidence="12">
    <location>
        <begin position="329"/>
        <end position="386"/>
    </location>
</feature>
<feature type="transmembrane region" description="Helical" evidence="10">
    <location>
        <begin position="2142"/>
        <end position="2163"/>
    </location>
</feature>
<dbReference type="Pfam" id="PF16165">
    <property type="entry name" value="Ferlin_C"/>
    <property type="match status" value="1"/>
</dbReference>
<dbReference type="Pfam" id="PF08151">
    <property type="entry name" value="FerI"/>
    <property type="match status" value="1"/>
</dbReference>
<dbReference type="Pfam" id="PF00168">
    <property type="entry name" value="C2"/>
    <property type="match status" value="4"/>
</dbReference>
<feature type="region of interest" description="Disordered" evidence="9">
    <location>
        <begin position="1560"/>
        <end position="1587"/>
    </location>
</feature>
<comment type="subcellular location">
    <subcellularLocation>
        <location evidence="1">Membrane</location>
        <topology evidence="1">Single-pass membrane protein</topology>
    </subcellularLocation>
</comment>
<dbReference type="Pfam" id="PF08150">
    <property type="entry name" value="FerB"/>
    <property type="match status" value="1"/>
</dbReference>
<dbReference type="InterPro" id="IPR055072">
    <property type="entry name" value="Ferlin_DSRM"/>
</dbReference>